<dbReference type="Proteomes" id="UP000076927">
    <property type="component" value="Chromosome"/>
</dbReference>
<organism evidence="1 2">
    <name type="scientific">Paenibacillus swuensis</name>
    <dbReference type="NCBI Taxonomy" id="1178515"/>
    <lineage>
        <taxon>Bacteria</taxon>
        <taxon>Bacillati</taxon>
        <taxon>Bacillota</taxon>
        <taxon>Bacilli</taxon>
        <taxon>Bacillales</taxon>
        <taxon>Paenibacillaceae</taxon>
        <taxon>Paenibacillus</taxon>
    </lineage>
</organism>
<name>A0A172TMQ4_9BACL</name>
<sequence length="105" mass="12374">MERECIVHFEVKHQEPQEVKHLHGLLYVDGKREPTVDELTGCLQACGFDVRPDRPEKLTFKPTLPGEDDYRIRITNLDFGDQEEEQNNEVLRQLAKNFVRREPEL</sequence>
<reference evidence="1 2" key="1">
    <citation type="submission" date="2015-01" db="EMBL/GenBank/DDBJ databases">
        <title>Paenibacillus swuensis/DY6/whole genome sequencing.</title>
        <authorList>
            <person name="Kim M.K."/>
            <person name="Srinivasan S."/>
            <person name="Lee J.-J."/>
        </authorList>
    </citation>
    <scope>NUCLEOTIDE SEQUENCE [LARGE SCALE GENOMIC DNA]</scope>
    <source>
        <strain evidence="1 2">DY6</strain>
    </source>
</reference>
<dbReference type="OrthoDB" id="2639209at2"/>
<keyword evidence="2" id="KW-1185">Reference proteome</keyword>
<proteinExistence type="predicted"/>
<dbReference type="STRING" id="1178515.SY83_20435"/>
<gene>
    <name evidence="1" type="ORF">SY83_20435</name>
</gene>
<dbReference type="AlphaFoldDB" id="A0A172TMQ4"/>
<protein>
    <submittedName>
        <fullName evidence="1">Uncharacterized protein</fullName>
    </submittedName>
</protein>
<evidence type="ECO:0000313" key="2">
    <source>
        <dbReference type="Proteomes" id="UP000076927"/>
    </source>
</evidence>
<dbReference type="KEGG" id="pswu:SY83_20435"/>
<evidence type="ECO:0000313" key="1">
    <source>
        <dbReference type="EMBL" id="ANE48262.1"/>
    </source>
</evidence>
<dbReference type="RefSeq" id="WP_068609901.1">
    <property type="nucleotide sequence ID" value="NZ_CP011388.1"/>
</dbReference>
<accession>A0A172TMQ4</accession>
<dbReference type="PATRIC" id="fig|1178515.4.peg.4135"/>
<dbReference type="EMBL" id="CP011388">
    <property type="protein sequence ID" value="ANE48262.1"/>
    <property type="molecule type" value="Genomic_DNA"/>
</dbReference>